<dbReference type="AlphaFoldDB" id="A0A939RU30"/>
<dbReference type="EMBL" id="JAGDYL010000010">
    <property type="protein sequence ID" value="MBO1805220.1"/>
    <property type="molecule type" value="Genomic_DNA"/>
</dbReference>
<dbReference type="RefSeq" id="WP_208045697.1">
    <property type="nucleotide sequence ID" value="NZ_JAGDYL010000010.1"/>
</dbReference>
<keyword evidence="1" id="KW-0812">Transmembrane</keyword>
<keyword evidence="1" id="KW-0472">Membrane</keyword>
<dbReference type="Pfam" id="PF13828">
    <property type="entry name" value="DUF4190"/>
    <property type="match status" value="1"/>
</dbReference>
<keyword evidence="1" id="KW-1133">Transmembrane helix</keyword>
<sequence length="111" mass="11651">MDPVTILLILLILVGIGCVIAAGVRRNAKVQRGELVLVEKTNTLAVLSFVLSFFLSVAAIVLGHIAVSQINRTHERGWGLAAAGLTLGYIGVVVGALAALIFYQTATAYGF</sequence>
<proteinExistence type="predicted"/>
<organism evidence="3 4">
    <name type="scientific">Leucobacter ruminantium</name>
    <dbReference type="NCBI Taxonomy" id="1289170"/>
    <lineage>
        <taxon>Bacteria</taxon>
        <taxon>Bacillati</taxon>
        <taxon>Actinomycetota</taxon>
        <taxon>Actinomycetes</taxon>
        <taxon>Micrococcales</taxon>
        <taxon>Microbacteriaceae</taxon>
        <taxon>Leucobacter</taxon>
    </lineage>
</organism>
<gene>
    <name evidence="3" type="ORF">J4H91_07790</name>
</gene>
<dbReference type="InterPro" id="IPR025241">
    <property type="entry name" value="DUF4190"/>
</dbReference>
<accession>A0A939RU30</accession>
<evidence type="ECO:0000256" key="1">
    <source>
        <dbReference type="SAM" id="Phobius"/>
    </source>
</evidence>
<dbReference type="Proteomes" id="UP000664398">
    <property type="component" value="Unassembled WGS sequence"/>
</dbReference>
<feature type="transmembrane region" description="Helical" evidence="1">
    <location>
        <begin position="45"/>
        <end position="67"/>
    </location>
</feature>
<reference evidence="3" key="1">
    <citation type="submission" date="2021-03" db="EMBL/GenBank/DDBJ databases">
        <title>Leucobacter chromiisoli sp. nov., isolated from chromium-containing soil of chemical plant.</title>
        <authorList>
            <person name="Xu Z."/>
        </authorList>
    </citation>
    <scope>NUCLEOTIDE SEQUENCE</scope>
    <source>
        <strain evidence="3">A2</strain>
    </source>
</reference>
<evidence type="ECO:0000313" key="3">
    <source>
        <dbReference type="EMBL" id="MBO1805220.1"/>
    </source>
</evidence>
<feature type="transmembrane region" description="Helical" evidence="1">
    <location>
        <begin position="79"/>
        <end position="103"/>
    </location>
</feature>
<comment type="caution">
    <text evidence="3">The sequence shown here is derived from an EMBL/GenBank/DDBJ whole genome shotgun (WGS) entry which is preliminary data.</text>
</comment>
<evidence type="ECO:0000313" key="4">
    <source>
        <dbReference type="Proteomes" id="UP000664398"/>
    </source>
</evidence>
<protein>
    <submittedName>
        <fullName evidence="3">DUF4190 domain-containing protein</fullName>
    </submittedName>
</protein>
<evidence type="ECO:0000259" key="2">
    <source>
        <dbReference type="Pfam" id="PF13828"/>
    </source>
</evidence>
<feature type="domain" description="DUF4190" evidence="2">
    <location>
        <begin position="45"/>
        <end position="97"/>
    </location>
</feature>
<keyword evidence="4" id="KW-1185">Reference proteome</keyword>
<name>A0A939RU30_9MICO</name>